<dbReference type="GO" id="GO:0005886">
    <property type="term" value="C:plasma membrane"/>
    <property type="evidence" value="ECO:0007669"/>
    <property type="project" value="UniProtKB-SubCell"/>
</dbReference>
<accession>A0A1C4A4F5</accession>
<feature type="transmembrane region" description="Helical" evidence="6">
    <location>
        <begin position="135"/>
        <end position="156"/>
    </location>
</feature>
<dbReference type="NCBIfam" id="TIGR00704">
    <property type="entry name" value="NaPi_cotrn_rel"/>
    <property type="match status" value="1"/>
</dbReference>
<proteinExistence type="predicted"/>
<comment type="caution">
    <text evidence="8">The sequence shown here is derived from an EMBL/GenBank/DDBJ whole genome shotgun (WGS) entry which is preliminary data.</text>
</comment>
<evidence type="ECO:0000256" key="4">
    <source>
        <dbReference type="ARBA" id="ARBA00022989"/>
    </source>
</evidence>
<keyword evidence="3 6" id="KW-0812">Transmembrane</keyword>
<dbReference type="AlphaFoldDB" id="A0A1C4A4F5"/>
<dbReference type="RefSeq" id="WP_073518804.1">
    <property type="nucleotide sequence ID" value="NZ_MPOM01000009.1"/>
</dbReference>
<comment type="subcellular location">
    <subcellularLocation>
        <location evidence="1">Cell membrane</location>
        <topology evidence="1">Multi-pass membrane protein</topology>
    </subcellularLocation>
</comment>
<keyword evidence="4 6" id="KW-1133">Transmembrane helix</keyword>
<dbReference type="InterPro" id="IPR038078">
    <property type="entry name" value="PhoU-like_sf"/>
</dbReference>
<name>A0A1C4A4F5_BACCE</name>
<dbReference type="SUPFAM" id="SSF109755">
    <property type="entry name" value="PhoU-like"/>
    <property type="match status" value="1"/>
</dbReference>
<feature type="transmembrane region" description="Helical" evidence="6">
    <location>
        <begin position="213"/>
        <end position="232"/>
    </location>
</feature>
<dbReference type="Pfam" id="PF01895">
    <property type="entry name" value="PhoU"/>
    <property type="match status" value="2"/>
</dbReference>
<dbReference type="Pfam" id="PF02690">
    <property type="entry name" value="Na_Pi_cotrans"/>
    <property type="match status" value="2"/>
</dbReference>
<feature type="transmembrane region" description="Helical" evidence="6">
    <location>
        <begin position="177"/>
        <end position="201"/>
    </location>
</feature>
<gene>
    <name evidence="8" type="ORF">BJR07_25005</name>
</gene>
<dbReference type="PANTHER" id="PTHR10010:SF46">
    <property type="entry name" value="SODIUM-DEPENDENT PHOSPHATE TRANSPORT PROTEIN 2B"/>
    <property type="match status" value="1"/>
</dbReference>
<dbReference type="Gene3D" id="1.20.58.220">
    <property type="entry name" value="Phosphate transport system protein phou homolog 2, domain 2"/>
    <property type="match status" value="1"/>
</dbReference>
<evidence type="ECO:0000256" key="2">
    <source>
        <dbReference type="ARBA" id="ARBA00022475"/>
    </source>
</evidence>
<evidence type="ECO:0000256" key="6">
    <source>
        <dbReference type="SAM" id="Phobius"/>
    </source>
</evidence>
<evidence type="ECO:0000313" key="8">
    <source>
        <dbReference type="EMBL" id="OKA33706.1"/>
    </source>
</evidence>
<evidence type="ECO:0000259" key="7">
    <source>
        <dbReference type="Pfam" id="PF01895"/>
    </source>
</evidence>
<evidence type="ECO:0000313" key="9">
    <source>
        <dbReference type="Proteomes" id="UP000186535"/>
    </source>
</evidence>
<dbReference type="Proteomes" id="UP000186535">
    <property type="component" value="Unassembled WGS sequence"/>
</dbReference>
<dbReference type="InterPro" id="IPR003841">
    <property type="entry name" value="Na/Pi_transpt"/>
</dbReference>
<keyword evidence="5 6" id="KW-0472">Membrane</keyword>
<feature type="domain" description="PhoU" evidence="7">
    <location>
        <begin position="348"/>
        <end position="435"/>
    </location>
</feature>
<feature type="domain" description="PhoU" evidence="7">
    <location>
        <begin position="453"/>
        <end position="536"/>
    </location>
</feature>
<evidence type="ECO:0000256" key="1">
    <source>
        <dbReference type="ARBA" id="ARBA00004651"/>
    </source>
</evidence>
<organism evidence="8 9">
    <name type="scientific">Bacillus cereus</name>
    <dbReference type="NCBI Taxonomy" id="1396"/>
    <lineage>
        <taxon>Bacteria</taxon>
        <taxon>Bacillati</taxon>
        <taxon>Bacillota</taxon>
        <taxon>Bacilli</taxon>
        <taxon>Bacillales</taxon>
        <taxon>Bacillaceae</taxon>
        <taxon>Bacillus</taxon>
        <taxon>Bacillus cereus group</taxon>
    </lineage>
</organism>
<dbReference type="GO" id="GO:0044341">
    <property type="term" value="P:sodium-dependent phosphate transport"/>
    <property type="evidence" value="ECO:0007669"/>
    <property type="project" value="InterPro"/>
</dbReference>
<protein>
    <submittedName>
        <fullName evidence="8">Sodium:phosphate symporter</fullName>
    </submittedName>
</protein>
<dbReference type="GO" id="GO:0005436">
    <property type="term" value="F:sodium:phosphate symporter activity"/>
    <property type="evidence" value="ECO:0007669"/>
    <property type="project" value="InterPro"/>
</dbReference>
<dbReference type="InterPro" id="IPR026022">
    <property type="entry name" value="PhoU_dom"/>
</dbReference>
<sequence length="551" mass="59914">MEYNVQDMIFQFIGGLGIFLFGIKYMGDGLQQAAGDRLRDILDRFTTNPLMGVLAGMLVTVLIQSSSGTTALTVGLVSAGFMTLRQAIGVIMGANIGTTVTAFIIGIKIGEYALPIMAVGAILLFFFKNKKVHSLGQVIFGFGMLFFGLELMSAGMKPLRSLESFQELTVSMSDNPILGVVVGTVFTLIVQSSSATIGILQELFGQGAIDLQAALPVLFGDNIGTTITAVLAAIGTSIAARRAALVHVIFNIVGTIVFTILLIPFTNLIQYFQTSLNLNPEMTIAFAHGTFNVTNAVIQFPFIAVLAWIVTKLIRGEDSAIDFKPQHLNPIFIEQSPAIALTEAQKEIIRMAEFSLNGLKEANHFLNTQDKKHADMATQLEGAINNLDKKIIEYLVLLSEKPLSPTDSEKHSVLAGVVGDIERVGDHVENLVELVDFQISNRVSLSDEALAELNEMLELTISTLQDAINALTNFDTELAQTVIAKERKIDQMERVLRKRHVLRLNERSCSGDASIIYVDMVSNLERIGDHAVNIADGVLGEQGKVNLKQSL</sequence>
<keyword evidence="2" id="KW-1003">Cell membrane</keyword>
<feature type="transmembrane region" description="Helical" evidence="6">
    <location>
        <begin position="6"/>
        <end position="27"/>
    </location>
</feature>
<dbReference type="EMBL" id="MPON01000011">
    <property type="protein sequence ID" value="OKA33706.1"/>
    <property type="molecule type" value="Genomic_DNA"/>
</dbReference>
<evidence type="ECO:0000256" key="5">
    <source>
        <dbReference type="ARBA" id="ARBA00023136"/>
    </source>
</evidence>
<feature type="transmembrane region" description="Helical" evidence="6">
    <location>
        <begin position="285"/>
        <end position="310"/>
    </location>
</feature>
<dbReference type="NCBIfam" id="NF037997">
    <property type="entry name" value="Na_Pi_symport"/>
    <property type="match status" value="1"/>
</dbReference>
<evidence type="ECO:0000256" key="3">
    <source>
        <dbReference type="ARBA" id="ARBA00022692"/>
    </source>
</evidence>
<feature type="transmembrane region" description="Helical" evidence="6">
    <location>
        <begin position="244"/>
        <end position="265"/>
    </location>
</feature>
<dbReference type="InterPro" id="IPR004633">
    <property type="entry name" value="NaPi_cotrn-rel/YqeW-like"/>
</dbReference>
<reference evidence="8 9" key="1">
    <citation type="submission" date="2016-11" db="EMBL/GenBank/DDBJ databases">
        <title>Identification of Bacillus cereus isolated from egg-white.</title>
        <authorList>
            <person name="Soni A."/>
            <person name="Oey I."/>
            <person name="Silcock P."/>
            <person name="Bremer P."/>
        </authorList>
    </citation>
    <scope>NUCLEOTIDE SEQUENCE [LARGE SCALE GENOMIC DNA]</scope>
    <source>
        <strain evidence="8 9">NZAS03</strain>
    </source>
</reference>
<dbReference type="PANTHER" id="PTHR10010">
    <property type="entry name" value="SOLUTE CARRIER FAMILY 34 SODIUM PHOSPHATE , MEMBER 2-RELATED"/>
    <property type="match status" value="1"/>
</dbReference>
<feature type="transmembrane region" description="Helical" evidence="6">
    <location>
        <begin position="48"/>
        <end position="67"/>
    </location>
</feature>
<feature type="transmembrane region" description="Helical" evidence="6">
    <location>
        <begin position="112"/>
        <end position="129"/>
    </location>
</feature>